<gene>
    <name evidence="1" type="ORF">RRG08_009358</name>
</gene>
<evidence type="ECO:0000313" key="2">
    <source>
        <dbReference type="Proteomes" id="UP001283361"/>
    </source>
</evidence>
<name>A0AAE0Z2K4_9GAST</name>
<proteinExistence type="predicted"/>
<comment type="caution">
    <text evidence="1">The sequence shown here is derived from an EMBL/GenBank/DDBJ whole genome shotgun (WGS) entry which is preliminary data.</text>
</comment>
<evidence type="ECO:0000313" key="1">
    <source>
        <dbReference type="EMBL" id="KAK3760722.1"/>
    </source>
</evidence>
<dbReference type="Proteomes" id="UP001283361">
    <property type="component" value="Unassembled WGS sequence"/>
</dbReference>
<protein>
    <submittedName>
        <fullName evidence="1">Uncharacterized protein</fullName>
    </submittedName>
</protein>
<keyword evidence="2" id="KW-1185">Reference proteome</keyword>
<reference evidence="1" key="1">
    <citation type="journal article" date="2023" name="G3 (Bethesda)">
        <title>A reference genome for the long-term kleptoplast-retaining sea slug Elysia crispata morphotype clarki.</title>
        <authorList>
            <person name="Eastman K.E."/>
            <person name="Pendleton A.L."/>
            <person name="Shaikh M.A."/>
            <person name="Suttiyut T."/>
            <person name="Ogas R."/>
            <person name="Tomko P."/>
            <person name="Gavelis G."/>
            <person name="Widhalm J.R."/>
            <person name="Wisecaver J.H."/>
        </authorList>
    </citation>
    <scope>NUCLEOTIDE SEQUENCE</scope>
    <source>
        <strain evidence="1">ECLA1</strain>
    </source>
</reference>
<sequence>MQKLNKPKNLNKRTEIGNKCTLHKNKKTLKFYKFYLTPTWRRRHSTDPVRRLKIGIWRGEHHTTHPNMLCTTQPSTQSLGNRQDVAGRAPYYTPEYALHNTAIHSVAGESPRRGRASTILHTRICSTQHSHPLSRWGIA</sequence>
<dbReference type="EMBL" id="JAWDGP010004963">
    <property type="protein sequence ID" value="KAK3760722.1"/>
    <property type="molecule type" value="Genomic_DNA"/>
</dbReference>
<accession>A0AAE0Z2K4</accession>
<organism evidence="1 2">
    <name type="scientific">Elysia crispata</name>
    <name type="common">lettuce slug</name>
    <dbReference type="NCBI Taxonomy" id="231223"/>
    <lineage>
        <taxon>Eukaryota</taxon>
        <taxon>Metazoa</taxon>
        <taxon>Spiralia</taxon>
        <taxon>Lophotrochozoa</taxon>
        <taxon>Mollusca</taxon>
        <taxon>Gastropoda</taxon>
        <taxon>Heterobranchia</taxon>
        <taxon>Euthyneura</taxon>
        <taxon>Panpulmonata</taxon>
        <taxon>Sacoglossa</taxon>
        <taxon>Placobranchoidea</taxon>
        <taxon>Plakobranchidae</taxon>
        <taxon>Elysia</taxon>
    </lineage>
</organism>
<dbReference type="AlphaFoldDB" id="A0AAE0Z2K4"/>